<feature type="non-terminal residue" evidence="1">
    <location>
        <position position="1"/>
    </location>
</feature>
<comment type="caution">
    <text evidence="1">The sequence shown here is derived from an EMBL/GenBank/DDBJ whole genome shotgun (WGS) entry which is preliminary data.</text>
</comment>
<sequence>PVAEDVIAMNHELSRASLEARLRKEQLLGREMVESAQAKVSLNGGITAGTVETGRFQGFAADGATSDHRISHSQLASLRSLVSAKEYQSLP</sequence>
<reference evidence="1" key="1">
    <citation type="journal article" date="2014" name="Front. Microbiol.">
        <title>High frequency of phylogenetically diverse reductive dehalogenase-homologous genes in deep subseafloor sedimentary metagenomes.</title>
        <authorList>
            <person name="Kawai M."/>
            <person name="Futagami T."/>
            <person name="Toyoda A."/>
            <person name="Takaki Y."/>
            <person name="Nishi S."/>
            <person name="Hori S."/>
            <person name="Arai W."/>
            <person name="Tsubouchi T."/>
            <person name="Morono Y."/>
            <person name="Uchiyama I."/>
            <person name="Ito T."/>
            <person name="Fujiyama A."/>
            <person name="Inagaki F."/>
            <person name="Takami H."/>
        </authorList>
    </citation>
    <scope>NUCLEOTIDE SEQUENCE</scope>
    <source>
        <strain evidence="1">Expedition CK06-06</strain>
    </source>
</reference>
<evidence type="ECO:0000313" key="1">
    <source>
        <dbReference type="EMBL" id="GAI24160.1"/>
    </source>
</evidence>
<protein>
    <submittedName>
        <fullName evidence="1">Uncharacterized protein</fullName>
    </submittedName>
</protein>
<dbReference type="EMBL" id="BARV01017508">
    <property type="protein sequence ID" value="GAI24160.1"/>
    <property type="molecule type" value="Genomic_DNA"/>
</dbReference>
<dbReference type="AlphaFoldDB" id="X1NBE3"/>
<organism evidence="1">
    <name type="scientific">marine sediment metagenome</name>
    <dbReference type="NCBI Taxonomy" id="412755"/>
    <lineage>
        <taxon>unclassified sequences</taxon>
        <taxon>metagenomes</taxon>
        <taxon>ecological metagenomes</taxon>
    </lineage>
</organism>
<proteinExistence type="predicted"/>
<name>X1NBE3_9ZZZZ</name>
<accession>X1NBE3</accession>
<gene>
    <name evidence="1" type="ORF">S06H3_29823</name>
</gene>